<evidence type="ECO:0000256" key="1">
    <source>
        <dbReference type="SAM" id="Phobius"/>
    </source>
</evidence>
<reference evidence="2" key="1">
    <citation type="submission" date="2023-01" db="EMBL/GenBank/DDBJ databases">
        <title>Genome assembly of the deep-sea coral Lophelia pertusa.</title>
        <authorList>
            <person name="Herrera S."/>
            <person name="Cordes E."/>
        </authorList>
    </citation>
    <scope>NUCLEOTIDE SEQUENCE</scope>
    <source>
        <strain evidence="2">USNM1676648</strain>
        <tissue evidence="2">Polyp</tissue>
    </source>
</reference>
<protein>
    <recommendedName>
        <fullName evidence="4">G-protein coupled receptors family 1 profile domain-containing protein</fullName>
    </recommendedName>
</protein>
<gene>
    <name evidence="2" type="ORF">OS493_004695</name>
</gene>
<dbReference type="OrthoDB" id="5960718at2759"/>
<dbReference type="CDD" id="cd00637">
    <property type="entry name" value="7tm_classA_rhodopsin-like"/>
    <property type="match status" value="1"/>
</dbReference>
<dbReference type="AlphaFoldDB" id="A0A9W9ZG74"/>
<dbReference type="Proteomes" id="UP001163046">
    <property type="component" value="Unassembled WGS sequence"/>
</dbReference>
<feature type="transmembrane region" description="Helical" evidence="1">
    <location>
        <begin position="27"/>
        <end position="53"/>
    </location>
</feature>
<feature type="transmembrane region" description="Helical" evidence="1">
    <location>
        <begin position="97"/>
        <end position="119"/>
    </location>
</feature>
<keyword evidence="1" id="KW-0812">Transmembrane</keyword>
<keyword evidence="1" id="KW-0472">Membrane</keyword>
<feature type="transmembrane region" description="Helical" evidence="1">
    <location>
        <begin position="140"/>
        <end position="166"/>
    </location>
</feature>
<keyword evidence="3" id="KW-1185">Reference proteome</keyword>
<comment type="caution">
    <text evidence="2">The sequence shown here is derived from an EMBL/GenBank/DDBJ whole genome shotgun (WGS) entry which is preliminary data.</text>
</comment>
<dbReference type="Gene3D" id="1.20.1070.10">
    <property type="entry name" value="Rhodopsin 7-helix transmembrane proteins"/>
    <property type="match status" value="1"/>
</dbReference>
<evidence type="ECO:0000313" key="3">
    <source>
        <dbReference type="Proteomes" id="UP001163046"/>
    </source>
</evidence>
<feature type="transmembrane region" description="Helical" evidence="1">
    <location>
        <begin position="217"/>
        <end position="236"/>
    </location>
</feature>
<dbReference type="EMBL" id="MU826351">
    <property type="protein sequence ID" value="KAJ7381097.1"/>
    <property type="molecule type" value="Genomic_DNA"/>
</dbReference>
<accession>A0A9W9ZG74</accession>
<keyword evidence="1" id="KW-1133">Transmembrane helix</keyword>
<evidence type="ECO:0000313" key="2">
    <source>
        <dbReference type="EMBL" id="KAJ7381097.1"/>
    </source>
</evidence>
<sequence length="256" mass="28895">MNSTVVGTTHRPMDIFNQDPAMEMYEMIILLICYSLVCLAILTSNYLIVRAFMTTKPLLPKQRYFLCYLACVDLAVGVVSIPTFLYNLSHWPSYSFYIYEAFDCVSGLVSACILVGLSIQALRSTYRPPSRYAGHPRRRNFYLVIAGSTFMASSAAALNVGCLMGYVPFFFYFYLAVGVLVVSVFVMIVACIVVMVSQLCGKARESNRPDDKKVRISVMKSCTVFVFVWALPYAFFTYNKFCGFCIPVSHNVLLHR</sequence>
<feature type="transmembrane region" description="Helical" evidence="1">
    <location>
        <begin position="172"/>
        <end position="196"/>
    </location>
</feature>
<organism evidence="2 3">
    <name type="scientific">Desmophyllum pertusum</name>
    <dbReference type="NCBI Taxonomy" id="174260"/>
    <lineage>
        <taxon>Eukaryota</taxon>
        <taxon>Metazoa</taxon>
        <taxon>Cnidaria</taxon>
        <taxon>Anthozoa</taxon>
        <taxon>Hexacorallia</taxon>
        <taxon>Scleractinia</taxon>
        <taxon>Caryophylliina</taxon>
        <taxon>Caryophylliidae</taxon>
        <taxon>Desmophyllum</taxon>
    </lineage>
</organism>
<name>A0A9W9ZG74_9CNID</name>
<feature type="transmembrane region" description="Helical" evidence="1">
    <location>
        <begin position="65"/>
        <end position="85"/>
    </location>
</feature>
<proteinExistence type="predicted"/>
<evidence type="ECO:0008006" key="4">
    <source>
        <dbReference type="Google" id="ProtNLM"/>
    </source>
</evidence>
<dbReference type="SUPFAM" id="SSF81321">
    <property type="entry name" value="Family A G protein-coupled receptor-like"/>
    <property type="match status" value="1"/>
</dbReference>